<sequence>MRELFILLKYSSKNKQRRKKVSFFGGNIQIFLLQYIIFAIISGFFYYRMLSFFNIEISGINFSFILSGFYIILFSFLFLFNYTPFIAINLYENQFLPFLLTLPVRKIILFFYSSIDTLIYSGFALSFIFPFSIVAPIIFKTNIFLSVIGFLFFALIIISIANISGIVLAYFITKTASKIIGNLSYLLLFFSFYFLSSKEFLSPEKFQNFKHFERLKEILFHPLSPLGWYLNIVNGKYYYLLPIFFLSLILLFFSIKIPINFDFSISRRKEKKNIKYKKSFSILSPFLKKDLNFLRRDASSTYLTLFSIAYPLLLYFTSNNPYSPLFVFAALNSFYCALVSVHLFAHEKRALPLPKTLPVSEKDIIRTKIFIPTIIYFFIYLIISLFMIKKTLYSIFFAPVIFILSIFESVLSIYLLTRKPSRDYSQKMILSQTEFLSLEFFSLFITAICVFLPLLYIQHKKGIFTIDFITKIESIPLLSPIIFLFIPSLLLFLLIYFSFKMFRKLSI</sequence>
<keyword evidence="1" id="KW-1133">Transmembrane helix</keyword>
<comment type="caution">
    <text evidence="2">The sequence shown here is derived from an EMBL/GenBank/DDBJ whole genome shotgun (WGS) entry which is preliminary data.</text>
</comment>
<keyword evidence="1" id="KW-0472">Membrane</keyword>
<dbReference type="AlphaFoldDB" id="A0A7C4Y5T7"/>
<proteinExistence type="predicted"/>
<feature type="transmembrane region" description="Helical" evidence="1">
    <location>
        <begin position="179"/>
        <end position="196"/>
    </location>
</feature>
<name>A0A7C4Y5T7_UNCW3</name>
<organism evidence="2">
    <name type="scientific">candidate division WOR-3 bacterium</name>
    <dbReference type="NCBI Taxonomy" id="2052148"/>
    <lineage>
        <taxon>Bacteria</taxon>
        <taxon>Bacteria division WOR-3</taxon>
    </lineage>
</organism>
<dbReference type="EMBL" id="DTHG01000053">
    <property type="protein sequence ID" value="HGW91743.1"/>
    <property type="molecule type" value="Genomic_DNA"/>
</dbReference>
<feature type="transmembrane region" description="Helical" evidence="1">
    <location>
        <begin position="239"/>
        <end position="259"/>
    </location>
</feature>
<feature type="transmembrane region" description="Helical" evidence="1">
    <location>
        <begin position="436"/>
        <end position="457"/>
    </location>
</feature>
<feature type="transmembrane region" description="Helical" evidence="1">
    <location>
        <begin position="21"/>
        <end position="47"/>
    </location>
</feature>
<reference evidence="2" key="1">
    <citation type="journal article" date="2020" name="mSystems">
        <title>Genome- and Community-Level Interaction Insights into Carbon Utilization and Element Cycling Functions of Hydrothermarchaeota in Hydrothermal Sediment.</title>
        <authorList>
            <person name="Zhou Z."/>
            <person name="Liu Y."/>
            <person name="Xu W."/>
            <person name="Pan J."/>
            <person name="Luo Z.H."/>
            <person name="Li M."/>
        </authorList>
    </citation>
    <scope>NUCLEOTIDE SEQUENCE [LARGE SCALE GENOMIC DNA]</scope>
    <source>
        <strain evidence="2">SpSt-780</strain>
    </source>
</reference>
<evidence type="ECO:0000256" key="1">
    <source>
        <dbReference type="SAM" id="Phobius"/>
    </source>
</evidence>
<feature type="transmembrane region" description="Helical" evidence="1">
    <location>
        <begin position="369"/>
        <end position="388"/>
    </location>
</feature>
<feature type="transmembrane region" description="Helical" evidence="1">
    <location>
        <begin position="118"/>
        <end position="139"/>
    </location>
</feature>
<feature type="transmembrane region" description="Helical" evidence="1">
    <location>
        <begin position="298"/>
        <end position="316"/>
    </location>
</feature>
<protein>
    <submittedName>
        <fullName evidence="2">Uncharacterized protein</fullName>
    </submittedName>
</protein>
<feature type="transmembrane region" description="Helical" evidence="1">
    <location>
        <begin position="322"/>
        <end position="345"/>
    </location>
</feature>
<feature type="transmembrane region" description="Helical" evidence="1">
    <location>
        <begin position="477"/>
        <end position="499"/>
    </location>
</feature>
<keyword evidence="1" id="KW-0812">Transmembrane</keyword>
<accession>A0A7C4Y5T7</accession>
<feature type="transmembrane region" description="Helical" evidence="1">
    <location>
        <begin position="59"/>
        <end position="83"/>
    </location>
</feature>
<feature type="transmembrane region" description="Helical" evidence="1">
    <location>
        <begin position="151"/>
        <end position="173"/>
    </location>
</feature>
<feature type="transmembrane region" description="Helical" evidence="1">
    <location>
        <begin position="394"/>
        <end position="416"/>
    </location>
</feature>
<evidence type="ECO:0000313" key="2">
    <source>
        <dbReference type="EMBL" id="HGW91743.1"/>
    </source>
</evidence>
<gene>
    <name evidence="2" type="ORF">ENV67_04285</name>
</gene>